<name>A0A5N4AZ09_PHOPY</name>
<sequence>MTKRRRHQNKLSKVEGAIEKLQKITEGRTCTLTKVLSDDSEGFGKYIPAQLKDLPMVNRLILQETIQAMRLKLLQTLRTALSPLLSRTLSHGGYSGNDYTLEEEVTADGSLIYLNLKECNTVIIGHPESRPMNIF</sequence>
<organism evidence="1 2">
    <name type="scientific">Photinus pyralis</name>
    <name type="common">Common eastern firefly</name>
    <name type="synonym">Lampyris pyralis</name>
    <dbReference type="NCBI Taxonomy" id="7054"/>
    <lineage>
        <taxon>Eukaryota</taxon>
        <taxon>Metazoa</taxon>
        <taxon>Ecdysozoa</taxon>
        <taxon>Arthropoda</taxon>
        <taxon>Hexapoda</taxon>
        <taxon>Insecta</taxon>
        <taxon>Pterygota</taxon>
        <taxon>Neoptera</taxon>
        <taxon>Endopterygota</taxon>
        <taxon>Coleoptera</taxon>
        <taxon>Polyphaga</taxon>
        <taxon>Elateriformia</taxon>
        <taxon>Elateroidea</taxon>
        <taxon>Lampyridae</taxon>
        <taxon>Lampyrinae</taxon>
        <taxon>Photinus</taxon>
    </lineage>
</organism>
<protein>
    <submittedName>
        <fullName evidence="1">Uncharacterized protein</fullName>
    </submittedName>
</protein>
<evidence type="ECO:0000313" key="1">
    <source>
        <dbReference type="EMBL" id="KAB0802579.1"/>
    </source>
</evidence>
<comment type="caution">
    <text evidence="1">The sequence shown here is derived from an EMBL/GenBank/DDBJ whole genome shotgun (WGS) entry which is preliminary data.</text>
</comment>
<dbReference type="Proteomes" id="UP000327044">
    <property type="component" value="Unassembled WGS sequence"/>
</dbReference>
<reference evidence="1 2" key="1">
    <citation type="journal article" date="2018" name="Elife">
        <title>Firefly genomes illuminate parallel origins of bioluminescence in beetles.</title>
        <authorList>
            <person name="Fallon T.R."/>
            <person name="Lower S.E."/>
            <person name="Chang C.H."/>
            <person name="Bessho-Uehara M."/>
            <person name="Martin G.J."/>
            <person name="Bewick A.J."/>
            <person name="Behringer M."/>
            <person name="Debat H.J."/>
            <person name="Wong I."/>
            <person name="Day J.C."/>
            <person name="Suvorov A."/>
            <person name="Silva C.J."/>
            <person name="Stanger-Hall K.F."/>
            <person name="Hall D.W."/>
            <person name="Schmitz R.J."/>
            <person name="Nelson D.R."/>
            <person name="Lewis S.M."/>
            <person name="Shigenobu S."/>
            <person name="Bybee S.M."/>
            <person name="Larracuente A.M."/>
            <person name="Oba Y."/>
            <person name="Weng J.K."/>
        </authorList>
    </citation>
    <scope>NUCLEOTIDE SEQUENCE [LARGE SCALE GENOMIC DNA]</scope>
    <source>
        <strain evidence="1">1611_PpyrPB1</strain>
        <tissue evidence="1">Whole body</tissue>
    </source>
</reference>
<dbReference type="InParanoid" id="A0A5N4AZ09"/>
<gene>
    <name evidence="1" type="ORF">PPYR_04765</name>
</gene>
<dbReference type="EMBL" id="VVIM01000002">
    <property type="protein sequence ID" value="KAB0802579.1"/>
    <property type="molecule type" value="Genomic_DNA"/>
</dbReference>
<accession>A0A5N4AZ09</accession>
<dbReference type="AlphaFoldDB" id="A0A5N4AZ09"/>
<evidence type="ECO:0000313" key="2">
    <source>
        <dbReference type="Proteomes" id="UP000327044"/>
    </source>
</evidence>
<proteinExistence type="predicted"/>
<keyword evidence="2" id="KW-1185">Reference proteome</keyword>